<dbReference type="InterPro" id="IPR006050">
    <property type="entry name" value="DNA_photolyase_N"/>
</dbReference>
<dbReference type="InterPro" id="IPR018394">
    <property type="entry name" value="DNA_photolyase_1_CS_C"/>
</dbReference>
<dbReference type="EMBL" id="JAJOZR010000018">
    <property type="protein sequence ID" value="MCD7111633.1"/>
    <property type="molecule type" value="Genomic_DNA"/>
</dbReference>
<feature type="domain" description="Photolyase/cryptochrome alpha/beta" evidence="11">
    <location>
        <begin position="10"/>
        <end position="138"/>
    </location>
</feature>
<dbReference type="Gene3D" id="3.40.50.620">
    <property type="entry name" value="HUPs"/>
    <property type="match status" value="1"/>
</dbReference>
<evidence type="ECO:0000313" key="12">
    <source>
        <dbReference type="EMBL" id="MCD7111633.1"/>
    </source>
</evidence>
<dbReference type="Gene3D" id="1.10.579.10">
    <property type="entry name" value="DNA Cyclobutane Dipyrimidine Photolyase, subunit A, domain 3"/>
    <property type="match status" value="1"/>
</dbReference>
<dbReference type="PROSITE" id="PS00394">
    <property type="entry name" value="DNA_PHOTOLYASES_1_1"/>
    <property type="match status" value="1"/>
</dbReference>
<feature type="site" description="Electron transfer via tryptophanyl radical" evidence="9">
    <location>
        <position position="388"/>
    </location>
</feature>
<evidence type="ECO:0000256" key="3">
    <source>
        <dbReference type="ARBA" id="ARBA00014046"/>
    </source>
</evidence>
<dbReference type="SUPFAM" id="SSF48173">
    <property type="entry name" value="Cryptochrome/photolyase FAD-binding domain"/>
    <property type="match status" value="1"/>
</dbReference>
<dbReference type="PRINTS" id="PR00147">
    <property type="entry name" value="DNAPHOTLYASE"/>
</dbReference>
<dbReference type="GO" id="GO:0071949">
    <property type="term" value="F:FAD binding"/>
    <property type="evidence" value="ECO:0007669"/>
    <property type="project" value="TreeGrafter"/>
</dbReference>
<dbReference type="InterPro" id="IPR002081">
    <property type="entry name" value="Cryptochrome/DNA_photolyase_1"/>
</dbReference>
<evidence type="ECO:0000256" key="7">
    <source>
        <dbReference type="ARBA" id="ARBA00033999"/>
    </source>
</evidence>
<comment type="catalytic activity">
    <reaction evidence="7">
        <text>cyclobutadipyrimidine (in DNA) = 2 pyrimidine residues (in DNA).</text>
        <dbReference type="EC" id="4.1.99.3"/>
    </reaction>
</comment>
<dbReference type="InterPro" id="IPR014729">
    <property type="entry name" value="Rossmann-like_a/b/a_fold"/>
</dbReference>
<reference evidence="12" key="1">
    <citation type="submission" date="2021-12" db="EMBL/GenBank/DDBJ databases">
        <authorList>
            <person name="Li Y."/>
        </authorList>
    </citation>
    <scope>NUCLEOTIDE SEQUENCE</scope>
    <source>
        <strain evidence="12">DKSPLA3</strain>
    </source>
</reference>
<dbReference type="InterPro" id="IPR005101">
    <property type="entry name" value="Cryptochr/Photolyase_FAD-bd"/>
</dbReference>
<comment type="cofactor">
    <cofactor evidence="8">
        <name>FAD</name>
        <dbReference type="ChEBI" id="CHEBI:57692"/>
    </cofactor>
    <text evidence="8">Binds 1 FAD per subunit.</text>
</comment>
<organism evidence="12 13">
    <name type="scientific">Rhizobium quercicola</name>
    <dbReference type="NCBI Taxonomy" id="2901226"/>
    <lineage>
        <taxon>Bacteria</taxon>
        <taxon>Pseudomonadati</taxon>
        <taxon>Pseudomonadota</taxon>
        <taxon>Alphaproteobacteria</taxon>
        <taxon>Hyphomicrobiales</taxon>
        <taxon>Rhizobiaceae</taxon>
        <taxon>Rhizobium/Agrobacterium group</taxon>
        <taxon>Rhizobium</taxon>
    </lineage>
</organism>
<evidence type="ECO:0000256" key="6">
    <source>
        <dbReference type="ARBA" id="ARBA00022991"/>
    </source>
</evidence>
<dbReference type="GO" id="GO:0003904">
    <property type="term" value="F:deoxyribodipyrimidine photo-lyase activity"/>
    <property type="evidence" value="ECO:0007669"/>
    <property type="project" value="UniProtKB-EC"/>
</dbReference>
<comment type="similarity">
    <text evidence="10">Belongs to the DNA photolyase family.</text>
</comment>
<feature type="site" description="Electron transfer via tryptophanyl radical" evidence="9">
    <location>
        <position position="312"/>
    </location>
</feature>
<proteinExistence type="inferred from homology"/>
<protein>
    <recommendedName>
        <fullName evidence="3">Deoxyribodipyrimidine photo-lyase</fullName>
        <ecNumber evidence="2">4.1.99.3</ecNumber>
    </recommendedName>
</protein>
<keyword evidence="6 10" id="KW-0157">Chromophore</keyword>
<accession>A0A9X1NYK8</accession>
<evidence type="ECO:0000256" key="10">
    <source>
        <dbReference type="RuleBase" id="RU004182"/>
    </source>
</evidence>
<dbReference type="PANTHER" id="PTHR11455:SF9">
    <property type="entry name" value="CRYPTOCHROME CIRCADIAN CLOCK 5 ISOFORM X1"/>
    <property type="match status" value="1"/>
</dbReference>
<dbReference type="SUPFAM" id="SSF52425">
    <property type="entry name" value="Cryptochrome/photolyase, N-terminal domain"/>
    <property type="match status" value="1"/>
</dbReference>
<feature type="binding site" evidence="8">
    <location>
        <begin position="378"/>
        <end position="380"/>
    </location>
    <ligand>
        <name>FAD</name>
        <dbReference type="ChEBI" id="CHEBI:57692"/>
    </ligand>
</feature>
<dbReference type="Gene3D" id="1.25.40.80">
    <property type="match status" value="1"/>
</dbReference>
<dbReference type="RefSeq" id="WP_231816697.1">
    <property type="nucleotide sequence ID" value="NZ_JAJOZR010000018.1"/>
</dbReference>
<keyword evidence="5 8" id="KW-0274">FAD</keyword>
<gene>
    <name evidence="12" type="ORF">LRX75_21610</name>
</gene>
<evidence type="ECO:0000256" key="9">
    <source>
        <dbReference type="PIRSR" id="PIRSR602081-2"/>
    </source>
</evidence>
<dbReference type="PANTHER" id="PTHR11455">
    <property type="entry name" value="CRYPTOCHROME"/>
    <property type="match status" value="1"/>
</dbReference>
<evidence type="ECO:0000259" key="11">
    <source>
        <dbReference type="PROSITE" id="PS51645"/>
    </source>
</evidence>
<dbReference type="FunFam" id="1.10.579.10:FF:000003">
    <property type="entry name" value="Deoxyribodipyrimidine photo-lyase"/>
    <property type="match status" value="1"/>
</dbReference>
<dbReference type="AlphaFoldDB" id="A0A9X1NYK8"/>
<dbReference type="EC" id="4.1.99.3" evidence="2"/>
<dbReference type="InterPro" id="IPR036155">
    <property type="entry name" value="Crypto/Photolyase_N_sf"/>
</dbReference>
<evidence type="ECO:0000256" key="4">
    <source>
        <dbReference type="ARBA" id="ARBA00022630"/>
    </source>
</evidence>
<evidence type="ECO:0000256" key="5">
    <source>
        <dbReference type="ARBA" id="ARBA00022827"/>
    </source>
</evidence>
<dbReference type="GO" id="GO:0009416">
    <property type="term" value="P:response to light stimulus"/>
    <property type="evidence" value="ECO:0007669"/>
    <property type="project" value="TreeGrafter"/>
</dbReference>
<feature type="binding site" evidence="8">
    <location>
        <begin position="243"/>
        <end position="247"/>
    </location>
    <ligand>
        <name>FAD</name>
        <dbReference type="ChEBI" id="CHEBI:57692"/>
    </ligand>
</feature>
<dbReference type="PROSITE" id="PS51645">
    <property type="entry name" value="PHR_CRY_ALPHA_BETA"/>
    <property type="match status" value="1"/>
</dbReference>
<feature type="binding site" evidence="8">
    <location>
        <position position="278"/>
    </location>
    <ligand>
        <name>FAD</name>
        <dbReference type="ChEBI" id="CHEBI:57692"/>
    </ligand>
</feature>
<sequence>MDDVHQRDQGPIIVWFRKDLRTDDNRALSSAVETGRPIIPLYIREETAETGPLGEAQAWWLHHSLTALSANIERCGSRLLLKSGEAENVLRQVIKATGASAIFWNRRYDPAGIRIDTRLKEVLSSDGLETASFAGALLHEPSRVKTKTGGPYRVYTPFWRAVEAGGEPPEPVDAPEKIPAPKTFPTSEKLDDWGLLPKLEWAADFSQRWEPGEASAREKLEDFTDGTIDGYRESRERTWEAGTSRLSPHLAMGEISPARIWHATRGLPKADSADVITFRKELVWREFAYHLLFHNPDMPTESLNRKYDKLGWMDGDADFDLWKTGMTGFPIVDAGMRELWRFGTMHNRVRMIVGSFLVKDLLIDWRRGERWFRDTLVDADPASNAMNWQWVAGCGADASPFFRVFNPITQGEKFDSDGLYVREHVPELADMPSDWIHHPFDAPAAVLAKAGVTLGDSYPKPIVDHAKARDRALAAYRNIKDAA</sequence>
<keyword evidence="4 8" id="KW-0285">Flavoprotein</keyword>
<dbReference type="InterPro" id="IPR036134">
    <property type="entry name" value="Crypto/Photolyase_FAD-like_sf"/>
</dbReference>
<feature type="binding site" evidence="8">
    <location>
        <position position="231"/>
    </location>
    <ligand>
        <name>FAD</name>
        <dbReference type="ChEBI" id="CHEBI:57692"/>
    </ligand>
</feature>
<feature type="site" description="Electron transfer via tryptophanyl radical" evidence="9">
    <location>
        <position position="365"/>
    </location>
</feature>
<comment type="caution">
    <text evidence="12">The sequence shown here is derived from an EMBL/GenBank/DDBJ whole genome shotgun (WGS) entry which is preliminary data.</text>
</comment>
<evidence type="ECO:0000313" key="13">
    <source>
        <dbReference type="Proteomes" id="UP001139089"/>
    </source>
</evidence>
<name>A0A9X1NYK8_9HYPH</name>
<keyword evidence="13" id="KW-1185">Reference proteome</keyword>
<evidence type="ECO:0000256" key="8">
    <source>
        <dbReference type="PIRSR" id="PIRSR602081-1"/>
    </source>
</evidence>
<evidence type="ECO:0000256" key="2">
    <source>
        <dbReference type="ARBA" id="ARBA00013149"/>
    </source>
</evidence>
<dbReference type="Pfam" id="PF03441">
    <property type="entry name" value="FAD_binding_7"/>
    <property type="match status" value="1"/>
</dbReference>
<comment type="cofactor">
    <cofactor evidence="1">
        <name>(6R)-5,10-methylene-5,6,7,8-tetrahydrofolate</name>
        <dbReference type="ChEBI" id="CHEBI:15636"/>
    </cofactor>
</comment>
<dbReference type="GO" id="GO:0000719">
    <property type="term" value="P:photoreactive repair"/>
    <property type="evidence" value="ECO:0007669"/>
    <property type="project" value="UniProtKB-ARBA"/>
</dbReference>
<evidence type="ECO:0000256" key="1">
    <source>
        <dbReference type="ARBA" id="ARBA00001932"/>
    </source>
</evidence>
<dbReference type="GO" id="GO:0003677">
    <property type="term" value="F:DNA binding"/>
    <property type="evidence" value="ECO:0007669"/>
    <property type="project" value="TreeGrafter"/>
</dbReference>
<dbReference type="Proteomes" id="UP001139089">
    <property type="component" value="Unassembled WGS sequence"/>
</dbReference>
<dbReference type="Pfam" id="PF00875">
    <property type="entry name" value="DNA_photolyase"/>
    <property type="match status" value="1"/>
</dbReference>